<keyword evidence="3" id="KW-1185">Reference proteome</keyword>
<name>A0A177NQ43_9GAMM</name>
<protein>
    <recommendedName>
        <fullName evidence="1">Suppressor of fused-like domain-containing protein</fullName>
    </recommendedName>
</protein>
<dbReference type="Pfam" id="PF05076">
    <property type="entry name" value="SUFU"/>
    <property type="match status" value="1"/>
</dbReference>
<dbReference type="SUPFAM" id="SSF103359">
    <property type="entry name" value="Suppressor of Fused, N-terminal domain"/>
    <property type="match status" value="1"/>
</dbReference>
<evidence type="ECO:0000313" key="2">
    <source>
        <dbReference type="EMBL" id="OAI19160.1"/>
    </source>
</evidence>
<feature type="domain" description="Suppressor of fused-like" evidence="1">
    <location>
        <begin position="94"/>
        <end position="198"/>
    </location>
</feature>
<dbReference type="OrthoDB" id="9023549at2"/>
<organism evidence="2 3">
    <name type="scientific">Methylomonas koyamae</name>
    <dbReference type="NCBI Taxonomy" id="702114"/>
    <lineage>
        <taxon>Bacteria</taxon>
        <taxon>Pseudomonadati</taxon>
        <taxon>Pseudomonadota</taxon>
        <taxon>Gammaproteobacteria</taxon>
        <taxon>Methylococcales</taxon>
        <taxon>Methylococcaceae</taxon>
        <taxon>Methylomonas</taxon>
    </lineage>
</organism>
<dbReference type="InterPro" id="IPR037181">
    <property type="entry name" value="SUFU_N"/>
</dbReference>
<sequence length="202" mass="22209">MKQVGGHTTMKQRNGVMSEEDSWEELWDARVKGMEQSFGPHDETVLHGTIPFHLGQDLGGNPDVVMFSKYTDGRLYVTADLIGSEQAPNSAGNYELAVVHKGDESWGVNIICQLAYYTLENPIDDGETMSIGSATPEGSSIEAFLFRRIAEFNVQDIKANVICCIGITSPELAYKQKNGSAALVKKLGNEFLLTDLYRASKI</sequence>
<gene>
    <name evidence="2" type="ORF">A1355_04770</name>
</gene>
<evidence type="ECO:0000259" key="1">
    <source>
        <dbReference type="Pfam" id="PF05076"/>
    </source>
</evidence>
<evidence type="ECO:0000313" key="3">
    <source>
        <dbReference type="Proteomes" id="UP000077628"/>
    </source>
</evidence>
<dbReference type="STRING" id="702114.A1355_04770"/>
<dbReference type="InterPro" id="IPR020941">
    <property type="entry name" value="SUFU-like_domain"/>
</dbReference>
<proteinExistence type="predicted"/>
<dbReference type="Proteomes" id="UP000077628">
    <property type="component" value="Unassembled WGS sequence"/>
</dbReference>
<comment type="caution">
    <text evidence="2">The sequence shown here is derived from an EMBL/GenBank/DDBJ whole genome shotgun (WGS) entry which is preliminary data.</text>
</comment>
<dbReference type="EMBL" id="LUUK01000161">
    <property type="protein sequence ID" value="OAI19160.1"/>
    <property type="molecule type" value="Genomic_DNA"/>
</dbReference>
<accession>A0A177NQ43</accession>
<dbReference type="AlphaFoldDB" id="A0A177NQ43"/>
<reference evidence="3" key="1">
    <citation type="submission" date="2016-03" db="EMBL/GenBank/DDBJ databases">
        <authorList>
            <person name="Heylen K."/>
            <person name="De Vos P."/>
            <person name="Vekeman B."/>
        </authorList>
    </citation>
    <scope>NUCLEOTIDE SEQUENCE [LARGE SCALE GENOMIC DNA]</scope>
    <source>
        <strain evidence="3">R-45383</strain>
    </source>
</reference>